<dbReference type="NCBIfam" id="NF012211">
    <property type="entry name" value="tand_rpt_95"/>
    <property type="match status" value="4"/>
</dbReference>
<keyword evidence="1" id="KW-1133">Transmembrane helix</keyword>
<comment type="caution">
    <text evidence="2">The sequence shown here is derived from an EMBL/GenBank/DDBJ whole genome shotgun (WGS) entry which is preliminary data.</text>
</comment>
<organism evidence="2 3">
    <name type="scientific">Cryobacterium cheniae</name>
    <dbReference type="NCBI Taxonomy" id="1259262"/>
    <lineage>
        <taxon>Bacteria</taxon>
        <taxon>Bacillati</taxon>
        <taxon>Actinomycetota</taxon>
        <taxon>Actinomycetes</taxon>
        <taxon>Micrococcales</taxon>
        <taxon>Microbacteriaceae</taxon>
        <taxon>Cryobacterium</taxon>
    </lineage>
</organism>
<proteinExistence type="predicted"/>
<dbReference type="Gene3D" id="2.60.40.3440">
    <property type="match status" value="4"/>
</dbReference>
<accession>A0A4R8XVM6</accession>
<dbReference type="EMBL" id="SOGN01000022">
    <property type="protein sequence ID" value="TFC82767.1"/>
    <property type="molecule type" value="Genomic_DNA"/>
</dbReference>
<feature type="transmembrane region" description="Helical" evidence="1">
    <location>
        <begin position="398"/>
        <end position="415"/>
    </location>
</feature>
<sequence length="435" mass="44466">MLARTRSSTAFVMGARCAIPPRSVSVTTPPAHGTTSVNATTGVVTYTPSGSYVGSDSFEYRICDGRPVCDTATVTLNVTAVPVVQSPPVAVDDGPIAVTSGVARTVDVPANDTDVDGDLDLTSVVVTTPPAHGTTSVNATTGVVTYTPSGSYVGSDSFEYRICDGRPVCDTATVTLNVTAVPVVQSPPVAVDDSSPAVSGVPLVIAVADNDSDVDGNLDVTTVSVTVAPSHGTVSVDPVLGEITYTADSLYTGTDTFTYVICDTTDRCDTAIVTVRVTAPPATSTPPVAEDNDVTTTVGKPLVIDVLGNDTDLDGDLDPTSVSIVAGPTHGTVDVDPDTGEVTYSPDSGYTGTDSFTYKVCDVDGNCDTATVTVKVGVVVGPPVDAGRSLAVTGADPGQPIVLATLLFLTGLLLVRKRRRSISGSLLRVGRFTTN</sequence>
<dbReference type="OrthoDB" id="9758957at2"/>
<reference evidence="2 3" key="1">
    <citation type="submission" date="2019-03" db="EMBL/GenBank/DDBJ databases">
        <title>Genomics of glacier-inhabiting Cryobacterium strains.</title>
        <authorList>
            <person name="Liu Q."/>
            <person name="Xin Y.-H."/>
        </authorList>
    </citation>
    <scope>NUCLEOTIDE SEQUENCE [LARGE SCALE GENOMIC DNA]</scope>
    <source>
        <strain evidence="2 3">TMT2-48-2</strain>
    </source>
</reference>
<evidence type="ECO:0000256" key="1">
    <source>
        <dbReference type="SAM" id="Phobius"/>
    </source>
</evidence>
<keyword evidence="1" id="KW-0472">Membrane</keyword>
<keyword evidence="3" id="KW-1185">Reference proteome</keyword>
<evidence type="ECO:0000313" key="2">
    <source>
        <dbReference type="EMBL" id="TFC82767.1"/>
    </source>
</evidence>
<evidence type="ECO:0000313" key="3">
    <source>
        <dbReference type="Proteomes" id="UP000298433"/>
    </source>
</evidence>
<dbReference type="AlphaFoldDB" id="A0A4R8XVM6"/>
<name>A0A4R8XVM6_9MICO</name>
<dbReference type="Proteomes" id="UP000298433">
    <property type="component" value="Unassembled WGS sequence"/>
</dbReference>
<protein>
    <submittedName>
        <fullName evidence="2">Tandem-95 repeat protein</fullName>
    </submittedName>
</protein>
<gene>
    <name evidence="2" type="ORF">E3T23_03620</name>
</gene>
<keyword evidence="1" id="KW-0812">Transmembrane</keyword>
<dbReference type="Pfam" id="PF17963">
    <property type="entry name" value="Big_9"/>
    <property type="match status" value="4"/>
</dbReference>